<dbReference type="EMBL" id="JASBWR010000001">
    <property type="protein sequence ID" value="KAJ9113935.1"/>
    <property type="molecule type" value="Genomic_DNA"/>
</dbReference>
<keyword evidence="2" id="KW-1185">Reference proteome</keyword>
<comment type="caution">
    <text evidence="1">The sequence shown here is derived from an EMBL/GenBank/DDBJ whole genome shotgun (WGS) entry which is preliminary data.</text>
</comment>
<dbReference type="Proteomes" id="UP001241377">
    <property type="component" value="Unassembled WGS sequence"/>
</dbReference>
<evidence type="ECO:0000313" key="1">
    <source>
        <dbReference type="EMBL" id="KAJ9113935.1"/>
    </source>
</evidence>
<protein>
    <submittedName>
        <fullName evidence="1">Uncharacterized protein</fullName>
    </submittedName>
</protein>
<accession>A0ACC2WQ77</accession>
<evidence type="ECO:0000313" key="2">
    <source>
        <dbReference type="Proteomes" id="UP001241377"/>
    </source>
</evidence>
<proteinExistence type="predicted"/>
<sequence>MSDLSSLQLTPTVPSQPSPGAALDLREVLSKLKNHLTDIFEWMVEKEDENPEETVEKWPIHEMIKAIELLDTNGVDINERLVDENFFEHIKFRHSLVGLLKPFPDGRLGEIQLLKQDLDDGKLDSSSNISYDLLKKAVNSAKENYDLVEEHLQKRSKAGMPWWTETYRVYRDRLASSEAHDVEDGVDEEKSFLNWARSDRILPHILADVGTDGGTGGEAGSVQTGHYDPQTGGIGSISNAEMDTGSGHQAFTGDIATVVVASKNASSNRQDLQDALMDSWLSFGDTASLTGYPITLS</sequence>
<organism evidence="1 2">
    <name type="scientific">Naganishia cerealis</name>
    <dbReference type="NCBI Taxonomy" id="610337"/>
    <lineage>
        <taxon>Eukaryota</taxon>
        <taxon>Fungi</taxon>
        <taxon>Dikarya</taxon>
        <taxon>Basidiomycota</taxon>
        <taxon>Agaricomycotina</taxon>
        <taxon>Tremellomycetes</taxon>
        <taxon>Filobasidiales</taxon>
        <taxon>Filobasidiaceae</taxon>
        <taxon>Naganishia</taxon>
    </lineage>
</organism>
<name>A0ACC2WQ77_9TREE</name>
<reference evidence="1" key="1">
    <citation type="submission" date="2023-04" db="EMBL/GenBank/DDBJ databases">
        <title>Draft Genome sequencing of Naganishia species isolated from polar environments using Oxford Nanopore Technology.</title>
        <authorList>
            <person name="Leo P."/>
            <person name="Venkateswaran K."/>
        </authorList>
    </citation>
    <scope>NUCLEOTIDE SEQUENCE</scope>
    <source>
        <strain evidence="1">MNA-CCFEE 5261</strain>
    </source>
</reference>
<gene>
    <name evidence="1" type="ORF">QFC19_000130</name>
</gene>